<keyword evidence="1" id="KW-1133">Transmembrane helix</keyword>
<sequence>MRQQHKIWWVVAGIVIALFFGKEILGALGHVVGSIIELSVAGLVGLAVVGIVFFVTMTVFGSVLIALAAGFVTLLLTGIGLFWPLLLCVGILYLMLRKKPRSV</sequence>
<protein>
    <submittedName>
        <fullName evidence="2">Uncharacterized protein</fullName>
    </submittedName>
</protein>
<keyword evidence="1" id="KW-0472">Membrane</keyword>
<evidence type="ECO:0000256" key="1">
    <source>
        <dbReference type="SAM" id="Phobius"/>
    </source>
</evidence>
<keyword evidence="1" id="KW-0812">Transmembrane</keyword>
<name>A0A432ZS34_9GAMM</name>
<dbReference type="AlphaFoldDB" id="A0A432ZS34"/>
<dbReference type="OrthoDB" id="6238884at2"/>
<keyword evidence="3" id="KW-1185">Reference proteome</keyword>
<feature type="transmembrane region" description="Helical" evidence="1">
    <location>
        <begin position="74"/>
        <end position="96"/>
    </location>
</feature>
<dbReference type="RefSeq" id="WP_126841182.1">
    <property type="nucleotide sequence ID" value="NZ_PIQH01000003.1"/>
</dbReference>
<feature type="transmembrane region" description="Helical" evidence="1">
    <location>
        <begin position="6"/>
        <end position="28"/>
    </location>
</feature>
<reference evidence="2 3" key="1">
    <citation type="journal article" date="2011" name="Front. Microbiol.">
        <title>Genomic signatures of strain selection and enhancement in Bacillus atrophaeus var. globigii, a historical biowarfare simulant.</title>
        <authorList>
            <person name="Gibbons H.S."/>
            <person name="Broomall S.M."/>
            <person name="McNew L.A."/>
            <person name="Daligault H."/>
            <person name="Chapman C."/>
            <person name="Bruce D."/>
            <person name="Karavis M."/>
            <person name="Krepps M."/>
            <person name="McGregor P.A."/>
            <person name="Hong C."/>
            <person name="Park K.H."/>
            <person name="Akmal A."/>
            <person name="Feldman A."/>
            <person name="Lin J.S."/>
            <person name="Chang W.E."/>
            <person name="Higgs B.W."/>
            <person name="Demirev P."/>
            <person name="Lindquist J."/>
            <person name="Liem A."/>
            <person name="Fochler E."/>
            <person name="Read T.D."/>
            <person name="Tapia R."/>
            <person name="Johnson S."/>
            <person name="Bishop-Lilly K.A."/>
            <person name="Detter C."/>
            <person name="Han C."/>
            <person name="Sozhamannan S."/>
            <person name="Rosenzweig C.N."/>
            <person name="Skowronski E.W."/>
        </authorList>
    </citation>
    <scope>NUCLEOTIDE SEQUENCE [LARGE SCALE GENOMIC DNA]</scope>
    <source>
        <strain evidence="2 3">CC-PW-9</strain>
    </source>
</reference>
<accession>A0A432ZS34</accession>
<comment type="caution">
    <text evidence="2">The sequence shown here is derived from an EMBL/GenBank/DDBJ whole genome shotgun (WGS) entry which is preliminary data.</text>
</comment>
<organism evidence="2 3">
    <name type="scientific">Idiomarina tyrosinivorans</name>
    <dbReference type="NCBI Taxonomy" id="1445662"/>
    <lineage>
        <taxon>Bacteria</taxon>
        <taxon>Pseudomonadati</taxon>
        <taxon>Pseudomonadota</taxon>
        <taxon>Gammaproteobacteria</taxon>
        <taxon>Alteromonadales</taxon>
        <taxon>Idiomarinaceae</taxon>
        <taxon>Idiomarina</taxon>
    </lineage>
</organism>
<gene>
    <name evidence="2" type="ORF">CWI84_03415</name>
</gene>
<dbReference type="Proteomes" id="UP000287996">
    <property type="component" value="Unassembled WGS sequence"/>
</dbReference>
<proteinExistence type="predicted"/>
<evidence type="ECO:0000313" key="2">
    <source>
        <dbReference type="EMBL" id="RUO80648.1"/>
    </source>
</evidence>
<feature type="transmembrane region" description="Helical" evidence="1">
    <location>
        <begin position="40"/>
        <end position="68"/>
    </location>
</feature>
<evidence type="ECO:0000313" key="3">
    <source>
        <dbReference type="Proteomes" id="UP000287996"/>
    </source>
</evidence>
<dbReference type="EMBL" id="PIQH01000003">
    <property type="protein sequence ID" value="RUO80648.1"/>
    <property type="molecule type" value="Genomic_DNA"/>
</dbReference>